<accession>A0A1S3ZBM6</accession>
<reference evidence="1" key="1">
    <citation type="submission" date="2025-08" db="UniProtKB">
        <authorList>
            <consortium name="RefSeq"/>
        </authorList>
    </citation>
    <scope>IDENTIFICATION</scope>
</reference>
<gene>
    <name evidence="1" type="primary">LOC107785099</name>
</gene>
<protein>
    <submittedName>
        <fullName evidence="1">Uncharacterized protein</fullName>
    </submittedName>
</protein>
<evidence type="ECO:0000313" key="1">
    <source>
        <dbReference type="RefSeq" id="XP_016461811.1"/>
    </source>
</evidence>
<dbReference type="AlphaFoldDB" id="A0A1S3ZBM6"/>
<name>A0A1S3ZBM6_TOBAC</name>
<dbReference type="STRING" id="4097.A0A1S3ZBM6"/>
<dbReference type="RefSeq" id="XP_016461811.1">
    <property type="nucleotide sequence ID" value="XM_016606325.1"/>
</dbReference>
<sequence>MLQLVHQVPHLEIFHRISTMHPTKVLVLLVIVLEGMELNTWGYQQQFKSTNPLYTSNFNPHQPWQAGSSSSVPYAYQPSEFTTAFFDFSITGVVPNGGTAMGFQYNSTGFLPSMEMVRTDHNSEYNPPHLLFQQQQQQAFVNRVINDSVLVNFLTDEAIPSAADNSNHRSEYSITLLPFQQQHFCFDAIVESSLPSDFFMDGGILMGCNSSTSIHADERLSNLIDVTIPEATPRKEMLEKFEPAKEEQHPLMSNRCLMKCQ</sequence>
<organism evidence="1">
    <name type="scientific">Nicotiana tabacum</name>
    <name type="common">Common tobacco</name>
    <dbReference type="NCBI Taxonomy" id="4097"/>
    <lineage>
        <taxon>Eukaryota</taxon>
        <taxon>Viridiplantae</taxon>
        <taxon>Streptophyta</taxon>
        <taxon>Embryophyta</taxon>
        <taxon>Tracheophyta</taxon>
        <taxon>Spermatophyta</taxon>
        <taxon>Magnoliopsida</taxon>
        <taxon>eudicotyledons</taxon>
        <taxon>Gunneridae</taxon>
        <taxon>Pentapetalae</taxon>
        <taxon>asterids</taxon>
        <taxon>lamiids</taxon>
        <taxon>Solanales</taxon>
        <taxon>Solanaceae</taxon>
        <taxon>Nicotianoideae</taxon>
        <taxon>Nicotianeae</taxon>
        <taxon>Nicotiana</taxon>
    </lineage>
</organism>
<proteinExistence type="predicted"/>
<dbReference type="PaxDb" id="4097-A0A1S3ZBM6"/>
<dbReference type="KEGG" id="nta:107785099"/>